<proteinExistence type="predicted"/>
<dbReference type="EMBL" id="CAADFK010000015">
    <property type="protein sequence ID" value="VFK10718.1"/>
    <property type="molecule type" value="Genomic_DNA"/>
</dbReference>
<sequence>MTIAKIGCCFVYSLWLFEKIMGRELTAVEGFGVQTVSRLHGIS</sequence>
<reference evidence="1" key="1">
    <citation type="submission" date="2019-02" db="EMBL/GenBank/DDBJ databases">
        <authorList>
            <person name="Gruber-Vodicka R. H."/>
            <person name="Seah K. B. B."/>
        </authorList>
    </citation>
    <scope>NUCLEOTIDE SEQUENCE</scope>
    <source>
        <strain evidence="1">BECK_S313</strain>
    </source>
</reference>
<gene>
    <name evidence="1" type="ORF">BECKLPF1236B_GA0070989_101514</name>
</gene>
<protein>
    <submittedName>
        <fullName evidence="1">Uncharacterized protein</fullName>
    </submittedName>
</protein>
<name>A0A450W0Y1_9GAMM</name>
<accession>A0A450W0Y1</accession>
<dbReference type="AlphaFoldDB" id="A0A450W0Y1"/>
<organism evidence="1">
    <name type="scientific">Candidatus Kentrum sp. LPFa</name>
    <dbReference type="NCBI Taxonomy" id="2126335"/>
    <lineage>
        <taxon>Bacteria</taxon>
        <taxon>Pseudomonadati</taxon>
        <taxon>Pseudomonadota</taxon>
        <taxon>Gammaproteobacteria</taxon>
        <taxon>Candidatus Kentrum</taxon>
    </lineage>
</organism>
<evidence type="ECO:0000313" key="1">
    <source>
        <dbReference type="EMBL" id="VFK10718.1"/>
    </source>
</evidence>